<proteinExistence type="predicted"/>
<evidence type="ECO:0000313" key="3">
    <source>
        <dbReference type="EMBL" id="OBZ81874.1"/>
    </source>
</evidence>
<feature type="domain" description="Methyltransferase" evidence="2">
    <location>
        <begin position="88"/>
        <end position="184"/>
    </location>
</feature>
<dbReference type="FunCoup" id="A0A1C7N3G4">
    <property type="interactions" value="432"/>
</dbReference>
<dbReference type="Gene3D" id="3.40.50.150">
    <property type="entry name" value="Vaccinia Virus protein VP39"/>
    <property type="match status" value="1"/>
</dbReference>
<dbReference type="Pfam" id="PF13649">
    <property type="entry name" value="Methyltransf_25"/>
    <property type="match status" value="1"/>
</dbReference>
<evidence type="ECO:0000259" key="2">
    <source>
        <dbReference type="Pfam" id="PF13649"/>
    </source>
</evidence>
<feature type="compositionally biased region" description="Low complexity" evidence="1">
    <location>
        <begin position="18"/>
        <end position="29"/>
    </location>
</feature>
<dbReference type="EMBL" id="LUGH01001023">
    <property type="protein sequence ID" value="OBZ81874.1"/>
    <property type="molecule type" value="Genomic_DNA"/>
</dbReference>
<sequence length="320" mass="36607">MGNQLSTKRKIPTKKKASSSISSGTYSDSFHTDDQSSSSGQPKFLIDLYTSRADEVYHKNEHYLIKHLFQRNYFAPIENALTQPGSAVLDVGCGYHASWLLDMAVEFPQCAFHGFDLVEPLANVKPANLIPSNCFLKKHDLFDGFPYDDNQFDYIHQSQMQMVYPADKVSWMLEEFVRMTKENGMVELVESDIIPKRMGPLFERLFDGVRLFIREYFGTPFHGPCLVKRMSEAGLVDIQTDYGSLPLCWGGYIGKLVYEDTLRMFKLAGSTLAPYMGYEGEYDPVEFENFLDKAFDECVEYQTYFNVRWACGRKPASNLS</sequence>
<accession>A0A1C7N3G4</accession>
<feature type="region of interest" description="Disordered" evidence="1">
    <location>
        <begin position="1"/>
        <end position="40"/>
    </location>
</feature>
<comment type="caution">
    <text evidence="3">The sequence shown here is derived from an EMBL/GenBank/DDBJ whole genome shotgun (WGS) entry which is preliminary data.</text>
</comment>
<dbReference type="Proteomes" id="UP000093000">
    <property type="component" value="Unassembled WGS sequence"/>
</dbReference>
<dbReference type="STRING" id="101091.A0A1C7N3G4"/>
<dbReference type="InParanoid" id="A0A1C7N3G4"/>
<protein>
    <recommendedName>
        <fullName evidence="2">Methyltransferase domain-containing protein</fullName>
    </recommendedName>
</protein>
<reference evidence="3 4" key="1">
    <citation type="submission" date="2016-03" db="EMBL/GenBank/DDBJ databases">
        <title>Choanephora cucurbitarum.</title>
        <authorList>
            <person name="Min B."/>
            <person name="Park H."/>
            <person name="Park J.-H."/>
            <person name="Shin H.-D."/>
            <person name="Choi I.-G."/>
        </authorList>
    </citation>
    <scope>NUCLEOTIDE SEQUENCE [LARGE SCALE GENOMIC DNA]</scope>
    <source>
        <strain evidence="3 4">KUS-F28377</strain>
    </source>
</reference>
<dbReference type="AlphaFoldDB" id="A0A1C7N3G4"/>
<dbReference type="SUPFAM" id="SSF53335">
    <property type="entry name" value="S-adenosyl-L-methionine-dependent methyltransferases"/>
    <property type="match status" value="1"/>
</dbReference>
<name>A0A1C7N3G4_9FUNG</name>
<dbReference type="InterPro" id="IPR029063">
    <property type="entry name" value="SAM-dependent_MTases_sf"/>
</dbReference>
<keyword evidence="4" id="KW-1185">Reference proteome</keyword>
<dbReference type="OrthoDB" id="2257279at2759"/>
<dbReference type="CDD" id="cd02440">
    <property type="entry name" value="AdoMet_MTases"/>
    <property type="match status" value="1"/>
</dbReference>
<gene>
    <name evidence="3" type="ORF">A0J61_10078</name>
</gene>
<feature type="compositionally biased region" description="Basic residues" evidence="1">
    <location>
        <begin position="7"/>
        <end position="17"/>
    </location>
</feature>
<evidence type="ECO:0000256" key="1">
    <source>
        <dbReference type="SAM" id="MobiDB-lite"/>
    </source>
</evidence>
<evidence type="ECO:0000313" key="4">
    <source>
        <dbReference type="Proteomes" id="UP000093000"/>
    </source>
</evidence>
<dbReference type="InterPro" id="IPR041698">
    <property type="entry name" value="Methyltransf_25"/>
</dbReference>
<organism evidence="3 4">
    <name type="scientific">Choanephora cucurbitarum</name>
    <dbReference type="NCBI Taxonomy" id="101091"/>
    <lineage>
        <taxon>Eukaryota</taxon>
        <taxon>Fungi</taxon>
        <taxon>Fungi incertae sedis</taxon>
        <taxon>Mucoromycota</taxon>
        <taxon>Mucoromycotina</taxon>
        <taxon>Mucoromycetes</taxon>
        <taxon>Mucorales</taxon>
        <taxon>Mucorineae</taxon>
        <taxon>Choanephoraceae</taxon>
        <taxon>Choanephoroideae</taxon>
        <taxon>Choanephora</taxon>
    </lineage>
</organism>